<dbReference type="RefSeq" id="NP_496635.1">
    <property type="nucleotide sequence ID" value="NM_064234.5"/>
</dbReference>
<dbReference type="HOGENOM" id="CLU_1112179_0_0_1"/>
<dbReference type="Proteomes" id="UP000001940">
    <property type="component" value="Chromosome II"/>
</dbReference>
<feature type="transmembrane region" description="Helical" evidence="1">
    <location>
        <begin position="147"/>
        <end position="163"/>
    </location>
</feature>
<dbReference type="GeneID" id="174880"/>
<dbReference type="KEGG" id="cel:CELE_Y57A10C.1"/>
<evidence type="ECO:0000256" key="1">
    <source>
        <dbReference type="SAM" id="Phobius"/>
    </source>
</evidence>
<protein>
    <submittedName>
        <fullName evidence="2">Serpentine Receptor, class T</fullName>
    </submittedName>
</protein>
<dbReference type="OrthoDB" id="5849631at2759"/>
<dbReference type="PANTHER" id="PTHR31847:SF1">
    <property type="entry name" value="DUF1084 DOMAIN-CONTAINING PROTEIN-RELATED"/>
    <property type="match status" value="1"/>
</dbReference>
<dbReference type="CTD" id="174880"/>
<gene>
    <name evidence="2" type="ORF">CELE_Y57A10C.1</name>
    <name evidence="2 4" type="ORF">Y57A10C.1</name>
</gene>
<dbReference type="PIR" id="T22883">
    <property type="entry name" value="T22883"/>
</dbReference>
<dbReference type="Bgee" id="WBGene00013280">
    <property type="expression patterns" value="Expressed in embryo and 3 other cell types or tissues"/>
</dbReference>
<dbReference type="AGR" id="WB:WBGene00013280"/>
<evidence type="ECO:0000313" key="4">
    <source>
        <dbReference type="WormBase" id="Y57A10C.1"/>
    </source>
</evidence>
<organism evidence="2 3">
    <name type="scientific">Caenorhabditis elegans</name>
    <dbReference type="NCBI Taxonomy" id="6239"/>
    <lineage>
        <taxon>Eukaryota</taxon>
        <taxon>Metazoa</taxon>
        <taxon>Ecdysozoa</taxon>
        <taxon>Nematoda</taxon>
        <taxon>Chromadorea</taxon>
        <taxon>Rhabditida</taxon>
        <taxon>Rhabditina</taxon>
        <taxon>Rhabditomorpha</taxon>
        <taxon>Rhabditoidea</taxon>
        <taxon>Rhabditidae</taxon>
        <taxon>Peloderinae</taxon>
        <taxon>Caenorhabditis</taxon>
    </lineage>
</organism>
<dbReference type="PaxDb" id="6239-Y57A10C.1"/>
<evidence type="ECO:0000313" key="2">
    <source>
        <dbReference type="EMBL" id="CAA19553.1"/>
    </source>
</evidence>
<dbReference type="WormBase" id="Y57A10C.1">
    <property type="protein sequence ID" value="CE22632"/>
    <property type="gene ID" value="WBGene00013280"/>
</dbReference>
<sequence>MGYVGRYLSVIYVFVLGNFINISYAWNITNHFGTDIAQVVPYIVAILPFLVAVPVVLFIRRGKALPIQMFYFNQVIIAISAVFLSICLPMIMTPFPIRSLTTTLAVVILHCPPVYLLCCISIEVWHLVSPIQYTFPKTTRLSNLQKFKISAFFFILETYYYYTCSRDLNHWPTNILILTAINIMTIPALFVAFYACNADSIHSSRVQSGGGLIVTRKWIMKGMVWNLDHGPDEHEDICD</sequence>
<reference evidence="2 3" key="1">
    <citation type="journal article" date="1998" name="Science">
        <title>Genome sequence of the nematode C. elegans: a platform for investigating biology.</title>
        <authorList>
            <consortium name="The C. elegans sequencing consortium"/>
            <person name="Sulson J.E."/>
            <person name="Waterston R."/>
        </authorList>
    </citation>
    <scope>NUCLEOTIDE SEQUENCE [LARGE SCALE GENOMIC DNA]</scope>
    <source>
        <strain evidence="2 3">Bristol N2</strain>
    </source>
</reference>
<keyword evidence="3" id="KW-1185">Reference proteome</keyword>
<dbReference type="EMBL" id="BX284602">
    <property type="protein sequence ID" value="CAA19553.1"/>
    <property type="molecule type" value="Genomic_DNA"/>
</dbReference>
<feature type="transmembrane region" description="Helical" evidence="1">
    <location>
        <begin position="7"/>
        <end position="27"/>
    </location>
</feature>
<keyword evidence="2" id="KW-0675">Receptor</keyword>
<feature type="transmembrane region" description="Helical" evidence="1">
    <location>
        <begin position="175"/>
        <end position="196"/>
    </location>
</feature>
<name>G5EFU1_CAEEL</name>
<keyword evidence="1" id="KW-1133">Transmembrane helix</keyword>
<dbReference type="PANTHER" id="PTHR31847">
    <property type="entry name" value="PROTEIN CBG10327"/>
    <property type="match status" value="1"/>
</dbReference>
<keyword evidence="1" id="KW-0472">Membrane</keyword>
<dbReference type="PhylomeDB" id="G5EFU1"/>
<dbReference type="AlphaFoldDB" id="G5EFU1"/>
<feature type="transmembrane region" description="Helical" evidence="1">
    <location>
        <begin position="71"/>
        <end position="92"/>
    </location>
</feature>
<proteinExistence type="predicted"/>
<dbReference type="STRING" id="6239.Y57A10C.1.1"/>
<keyword evidence="1" id="KW-0812">Transmembrane</keyword>
<dbReference type="InParanoid" id="G5EFU1"/>
<feature type="transmembrane region" description="Helical" evidence="1">
    <location>
        <begin position="104"/>
        <end position="126"/>
    </location>
</feature>
<accession>G5EFU1</accession>
<evidence type="ECO:0000313" key="3">
    <source>
        <dbReference type="Proteomes" id="UP000001940"/>
    </source>
</evidence>
<feature type="transmembrane region" description="Helical" evidence="1">
    <location>
        <begin position="39"/>
        <end position="59"/>
    </location>
</feature>